<keyword evidence="7" id="KW-0449">Lipoprotein</keyword>
<keyword evidence="6" id="KW-0564">Palmitate</keyword>
<dbReference type="Pfam" id="PF25198">
    <property type="entry name" value="Spore_GerAC_N"/>
    <property type="match status" value="1"/>
</dbReference>
<protein>
    <submittedName>
        <fullName evidence="10">Ger(X)C family spore germination protein</fullName>
    </submittedName>
</protein>
<evidence type="ECO:0000259" key="9">
    <source>
        <dbReference type="Pfam" id="PF25198"/>
    </source>
</evidence>
<comment type="similarity">
    <text evidence="2">Belongs to the GerABKC lipoprotein family.</text>
</comment>
<comment type="caution">
    <text evidence="10">The sequence shown here is derived from an EMBL/GenBank/DDBJ whole genome shotgun (WGS) entry which is preliminary data.</text>
</comment>
<sequence length="385" mass="44271">MKTLCNLSWIFLCMLCLSGCTGSRNIQDLTYIVSIGLDYDEEKNEYEVFIQGLNFANVAKQEGGRPTEPVPIFVALATGETLNLAVSKLYKKSEPALFFGHTVTLVLSEKVAQEKFNEVIREVGRNRSLRPTLRIVISKENMEETLNTKALFDYPAIYTVLFKGKKNELVQDELKPMILMNFLRDFYEPMGTARIPTVKIDPDAWQADKEFPVLYFDGYAVFQQQELKTQLSFEDALLTNWLLEDNVTIDHRAEKDGKLAAAIRFSSPKMKIEYEDSNNAPKFSISLSLQGDLLEKNRDIPLQELENIIKKDFQKQLTSLFKTGVENKIDVLNAGETWYREHPKKYQELQRSKGFYLTKESLTDVKVDVTMVHFNTYKYHTESDG</sequence>
<organism evidence="10 11">
    <name type="scientific">Bacillus salacetis</name>
    <dbReference type="NCBI Taxonomy" id="2315464"/>
    <lineage>
        <taxon>Bacteria</taxon>
        <taxon>Bacillati</taxon>
        <taxon>Bacillota</taxon>
        <taxon>Bacilli</taxon>
        <taxon>Bacillales</taxon>
        <taxon>Bacillaceae</taxon>
        <taxon>Bacillus</taxon>
    </lineage>
</organism>
<dbReference type="Proteomes" id="UP000265801">
    <property type="component" value="Unassembled WGS sequence"/>
</dbReference>
<dbReference type="EMBL" id="QXIR01000033">
    <property type="protein sequence ID" value="RIW29362.1"/>
    <property type="molecule type" value="Genomic_DNA"/>
</dbReference>
<keyword evidence="11" id="KW-1185">Reference proteome</keyword>
<dbReference type="OrthoDB" id="2380468at2"/>
<evidence type="ECO:0000313" key="11">
    <source>
        <dbReference type="Proteomes" id="UP000265801"/>
    </source>
</evidence>
<keyword evidence="4" id="KW-0732">Signal</keyword>
<keyword evidence="5" id="KW-0472">Membrane</keyword>
<gene>
    <name evidence="10" type="ORF">D3H55_19050</name>
</gene>
<evidence type="ECO:0000256" key="2">
    <source>
        <dbReference type="ARBA" id="ARBA00007886"/>
    </source>
</evidence>
<dbReference type="NCBIfam" id="TIGR02887">
    <property type="entry name" value="spore_ger_x_C"/>
    <property type="match status" value="1"/>
</dbReference>
<evidence type="ECO:0000256" key="7">
    <source>
        <dbReference type="ARBA" id="ARBA00023288"/>
    </source>
</evidence>
<name>A0A3A1QQK8_9BACI</name>
<evidence type="ECO:0000256" key="5">
    <source>
        <dbReference type="ARBA" id="ARBA00023136"/>
    </source>
</evidence>
<dbReference type="InterPro" id="IPR057336">
    <property type="entry name" value="GerAC_N"/>
</dbReference>
<proteinExistence type="inferred from homology"/>
<dbReference type="PANTHER" id="PTHR35789:SF1">
    <property type="entry name" value="SPORE GERMINATION PROTEIN B3"/>
    <property type="match status" value="1"/>
</dbReference>
<dbReference type="RefSeq" id="WP_119548889.1">
    <property type="nucleotide sequence ID" value="NZ_QXIR01000033.1"/>
</dbReference>
<dbReference type="GO" id="GO:0016020">
    <property type="term" value="C:membrane"/>
    <property type="evidence" value="ECO:0007669"/>
    <property type="project" value="UniProtKB-SubCell"/>
</dbReference>
<dbReference type="AlphaFoldDB" id="A0A3A1QQK8"/>
<accession>A0A3A1QQK8</accession>
<evidence type="ECO:0000256" key="4">
    <source>
        <dbReference type="ARBA" id="ARBA00022729"/>
    </source>
</evidence>
<feature type="domain" description="Spore germination GerAC-like C-terminal" evidence="8">
    <location>
        <begin position="217"/>
        <end position="373"/>
    </location>
</feature>
<comment type="subcellular location">
    <subcellularLocation>
        <location evidence="1">Membrane</location>
        <topology evidence="1">Lipid-anchor</topology>
    </subcellularLocation>
</comment>
<dbReference type="InterPro" id="IPR038501">
    <property type="entry name" value="Spore_GerAC_C_sf"/>
</dbReference>
<dbReference type="GO" id="GO:0009847">
    <property type="term" value="P:spore germination"/>
    <property type="evidence" value="ECO:0007669"/>
    <property type="project" value="InterPro"/>
</dbReference>
<keyword evidence="3" id="KW-0309">Germination</keyword>
<dbReference type="PANTHER" id="PTHR35789">
    <property type="entry name" value="SPORE GERMINATION PROTEIN B3"/>
    <property type="match status" value="1"/>
</dbReference>
<dbReference type="Pfam" id="PF05504">
    <property type="entry name" value="Spore_GerAC"/>
    <property type="match status" value="1"/>
</dbReference>
<reference evidence="10 11" key="1">
    <citation type="submission" date="2018-09" db="EMBL/GenBank/DDBJ databases">
        <title>Bacillus saliacetes sp. nov., isolated from Thai shrimp paste (Ka-pi).</title>
        <authorList>
            <person name="Daroonpunt R."/>
            <person name="Tanasupawat S."/>
            <person name="Yiamsombut S."/>
        </authorList>
    </citation>
    <scope>NUCLEOTIDE SEQUENCE [LARGE SCALE GENOMIC DNA]</scope>
    <source>
        <strain evidence="10 11">SKP7-4</strain>
    </source>
</reference>
<feature type="domain" description="Spore germination protein N-terminal" evidence="9">
    <location>
        <begin position="23"/>
        <end position="200"/>
    </location>
</feature>
<evidence type="ECO:0000256" key="3">
    <source>
        <dbReference type="ARBA" id="ARBA00022544"/>
    </source>
</evidence>
<dbReference type="InterPro" id="IPR046953">
    <property type="entry name" value="Spore_GerAC-like_C"/>
</dbReference>
<evidence type="ECO:0000259" key="8">
    <source>
        <dbReference type="Pfam" id="PF05504"/>
    </source>
</evidence>
<evidence type="ECO:0000256" key="1">
    <source>
        <dbReference type="ARBA" id="ARBA00004635"/>
    </source>
</evidence>
<evidence type="ECO:0000256" key="6">
    <source>
        <dbReference type="ARBA" id="ARBA00023139"/>
    </source>
</evidence>
<dbReference type="Gene3D" id="3.30.300.210">
    <property type="entry name" value="Nutrient germinant receptor protein C, domain 3"/>
    <property type="match status" value="1"/>
</dbReference>
<dbReference type="InterPro" id="IPR008844">
    <property type="entry name" value="Spore_GerAC-like"/>
</dbReference>
<evidence type="ECO:0000313" key="10">
    <source>
        <dbReference type="EMBL" id="RIW29362.1"/>
    </source>
</evidence>